<dbReference type="EMBL" id="JAUEPU010000064">
    <property type="protein sequence ID" value="KAK0482864.1"/>
    <property type="molecule type" value="Genomic_DNA"/>
</dbReference>
<keyword evidence="2" id="KW-1185">Reference proteome</keyword>
<accession>A0AA39UHJ9</accession>
<evidence type="ECO:0000313" key="2">
    <source>
        <dbReference type="Proteomes" id="UP001175228"/>
    </source>
</evidence>
<protein>
    <recommendedName>
        <fullName evidence="3">Heterokaryon incompatibility domain-containing protein</fullName>
    </recommendedName>
</protein>
<comment type="caution">
    <text evidence="1">The sequence shown here is derived from an EMBL/GenBank/DDBJ whole genome shotgun (WGS) entry which is preliminary data.</text>
</comment>
<organism evidence="1 2">
    <name type="scientific">Armillaria luteobubalina</name>
    <dbReference type="NCBI Taxonomy" id="153913"/>
    <lineage>
        <taxon>Eukaryota</taxon>
        <taxon>Fungi</taxon>
        <taxon>Dikarya</taxon>
        <taxon>Basidiomycota</taxon>
        <taxon>Agaricomycotina</taxon>
        <taxon>Agaricomycetes</taxon>
        <taxon>Agaricomycetidae</taxon>
        <taxon>Agaricales</taxon>
        <taxon>Marasmiineae</taxon>
        <taxon>Physalacriaceae</taxon>
        <taxon>Armillaria</taxon>
    </lineage>
</organism>
<proteinExistence type="predicted"/>
<feature type="non-terminal residue" evidence="1">
    <location>
        <position position="1"/>
    </location>
</feature>
<name>A0AA39UHJ9_9AGAR</name>
<evidence type="ECO:0000313" key="1">
    <source>
        <dbReference type="EMBL" id="KAK0482864.1"/>
    </source>
</evidence>
<feature type="non-terminal residue" evidence="1">
    <location>
        <position position="165"/>
    </location>
</feature>
<sequence length="165" mass="19108">IKYPWVMLHAWVADDDLKRVMTLINGYEWPVPIPKDAYLDLIRIEMLNLGMEYVWLDVLCLWQESQSDGPHIITSQEEEALQKEEWKVDMPTIGCMYLLSTHVLCYLSGLGPLLSFKTAHDFEDNRCWFNRAWTLQAISDDMVIAGKQGISQNSMGTENPKIDRN</sequence>
<dbReference type="AlphaFoldDB" id="A0AA39UHJ9"/>
<evidence type="ECO:0008006" key="3">
    <source>
        <dbReference type="Google" id="ProtNLM"/>
    </source>
</evidence>
<dbReference type="Proteomes" id="UP001175228">
    <property type="component" value="Unassembled WGS sequence"/>
</dbReference>
<reference evidence="1" key="1">
    <citation type="submission" date="2023-06" db="EMBL/GenBank/DDBJ databases">
        <authorList>
            <consortium name="Lawrence Berkeley National Laboratory"/>
            <person name="Ahrendt S."/>
            <person name="Sahu N."/>
            <person name="Indic B."/>
            <person name="Wong-Bajracharya J."/>
            <person name="Merenyi Z."/>
            <person name="Ke H.-M."/>
            <person name="Monk M."/>
            <person name="Kocsube S."/>
            <person name="Drula E."/>
            <person name="Lipzen A."/>
            <person name="Balint B."/>
            <person name="Henrissat B."/>
            <person name="Andreopoulos B."/>
            <person name="Martin F.M."/>
            <person name="Harder C.B."/>
            <person name="Rigling D."/>
            <person name="Ford K.L."/>
            <person name="Foster G.D."/>
            <person name="Pangilinan J."/>
            <person name="Papanicolaou A."/>
            <person name="Barry K."/>
            <person name="LaButti K."/>
            <person name="Viragh M."/>
            <person name="Koriabine M."/>
            <person name="Yan M."/>
            <person name="Riley R."/>
            <person name="Champramary S."/>
            <person name="Plett K.L."/>
            <person name="Tsai I.J."/>
            <person name="Slot J."/>
            <person name="Sipos G."/>
            <person name="Plett J."/>
            <person name="Nagy L.G."/>
            <person name="Grigoriev I.V."/>
        </authorList>
    </citation>
    <scope>NUCLEOTIDE SEQUENCE</scope>
    <source>
        <strain evidence="1">HWK02</strain>
    </source>
</reference>
<gene>
    <name evidence="1" type="ORF">EDD18DRAFT_1011430</name>
</gene>